<proteinExistence type="predicted"/>
<gene>
    <name evidence="1" type="ORF">OHZ10_38160</name>
</gene>
<sequence length="134" mass="14539">MHLATPRRAFLSNVVRASYSIGLVVQMADAGLNEIPRLLPSFVRRNGRFRYTGAVGADESRLFIAAGVCHDAAHDDPEHHDLAAPSSRPPSIAPWFVSHLDIASGTFPIRTTTKAPPAPFLFFAPSQPAVPINR</sequence>
<reference evidence="1 2" key="1">
    <citation type="submission" date="2022-10" db="EMBL/GenBank/DDBJ databases">
        <title>Genomic of Burkholderia cepacia PN-1.</title>
        <authorList>
            <person name="Yang Y."/>
            <person name="Guan H."/>
            <person name="Huang J."/>
        </authorList>
    </citation>
    <scope>NUCLEOTIDE SEQUENCE [LARGE SCALE GENOMIC DNA]</scope>
    <source>
        <strain evidence="1 2">PN-1</strain>
    </source>
</reference>
<dbReference type="Proteomes" id="UP001448498">
    <property type="component" value="Chromosome 2"/>
</dbReference>
<accession>A0ABZ3DW06</accession>
<dbReference type="RefSeq" id="WP_342706251.1">
    <property type="nucleotide sequence ID" value="NZ_CP109823.1"/>
</dbReference>
<evidence type="ECO:0000313" key="2">
    <source>
        <dbReference type="Proteomes" id="UP001448498"/>
    </source>
</evidence>
<evidence type="ECO:0000313" key="1">
    <source>
        <dbReference type="EMBL" id="XAE53362.1"/>
    </source>
</evidence>
<organism evidence="1 2">
    <name type="scientific">Burkholderia arboris</name>
    <dbReference type="NCBI Taxonomy" id="488730"/>
    <lineage>
        <taxon>Bacteria</taxon>
        <taxon>Pseudomonadati</taxon>
        <taxon>Pseudomonadota</taxon>
        <taxon>Betaproteobacteria</taxon>
        <taxon>Burkholderiales</taxon>
        <taxon>Burkholderiaceae</taxon>
        <taxon>Burkholderia</taxon>
        <taxon>Burkholderia cepacia complex</taxon>
    </lineage>
</organism>
<keyword evidence="2" id="KW-1185">Reference proteome</keyword>
<name>A0ABZ3DW06_9BURK</name>
<protein>
    <submittedName>
        <fullName evidence="1">Uncharacterized protein</fullName>
    </submittedName>
</protein>
<dbReference type="EMBL" id="CP109823">
    <property type="protein sequence ID" value="XAE53362.1"/>
    <property type="molecule type" value="Genomic_DNA"/>
</dbReference>